<evidence type="ECO:0000256" key="9">
    <source>
        <dbReference type="PIRNR" id="PIRNR004862"/>
    </source>
</evidence>
<feature type="transmembrane region" description="Helical" evidence="11">
    <location>
        <begin position="23"/>
        <end position="43"/>
    </location>
</feature>
<evidence type="ECO:0000256" key="7">
    <source>
        <dbReference type="ARBA" id="ARBA00023136"/>
    </source>
</evidence>
<sequence length="542" mass="57654">MIRGGVVQKLQEYWADRTARQKLMLAGAFLATFLAVAAFAMLAGRTPMALLYGGLESGQAGQVVAAVERSGVVYEVRGDSIWVDAAQRDRLRMDLAGQGLPAAGGAGYELLDGMSGFGTTSQMFDAAYWRAKEGELARTILALPNVRAARVHLAVPASRGYRREISGSASVTLTTSGGPISRAQAKSLKYLVSSGVPGMTPENVTIIDSLSGVVSTGDEDATAQGQDRQDEMRRNVERILEPRVGVGNVLVEVNLDLVTEQELVTEQRFEPKDKAIVSEEVQETSDQSSNGGAQPVTAASNLPENAGQPGDQSKSARSETRSRTNYQVSQVTREMRRMPGATRRLTVAVLVNGVPDPKDPNAPAIPRPQTELDAIRELVASAVGFDDSRGDQITVKSMPFQPQSEAGSLATQGGILSGLPLGDLARIGLIGLFALAFAALVLRPMLRARPAGKTPQLDDSRPLPTLPAPGDAPMTDIAMVQPEAYQSLPAPSARPASFDFSLPTITAPSDDPVARLKEMMKARQDESLRILSGWIADKGGAR</sequence>
<dbReference type="Gene3D" id="3.30.300.30">
    <property type="match status" value="1"/>
</dbReference>
<feature type="domain" description="Flagellar M-ring C-terminal" evidence="13">
    <location>
        <begin position="240"/>
        <end position="400"/>
    </location>
</feature>
<keyword evidence="15" id="KW-1185">Reference proteome</keyword>
<protein>
    <recommendedName>
        <fullName evidence="9">Flagellar M-ring protein</fullName>
    </recommendedName>
</protein>
<organism evidence="14 15">
    <name type="scientific">Paracoccus pacificus</name>
    <dbReference type="NCBI Taxonomy" id="1463598"/>
    <lineage>
        <taxon>Bacteria</taxon>
        <taxon>Pseudomonadati</taxon>
        <taxon>Pseudomonadota</taxon>
        <taxon>Alphaproteobacteria</taxon>
        <taxon>Rhodobacterales</taxon>
        <taxon>Paracoccaceae</taxon>
        <taxon>Paracoccus</taxon>
    </lineage>
</organism>
<dbReference type="Pfam" id="PF01514">
    <property type="entry name" value="YscJ_FliF"/>
    <property type="match status" value="1"/>
</dbReference>
<evidence type="ECO:0000259" key="13">
    <source>
        <dbReference type="Pfam" id="PF08345"/>
    </source>
</evidence>
<dbReference type="PIRSF" id="PIRSF004862">
    <property type="entry name" value="FliF"/>
    <property type="match status" value="1"/>
</dbReference>
<keyword evidence="14" id="KW-0282">Flagellum</keyword>
<gene>
    <name evidence="14" type="primary">fliF</name>
    <name evidence="14" type="ORF">ACFSCT_18600</name>
</gene>
<evidence type="ECO:0000256" key="4">
    <source>
        <dbReference type="ARBA" id="ARBA00022475"/>
    </source>
</evidence>
<evidence type="ECO:0000256" key="5">
    <source>
        <dbReference type="ARBA" id="ARBA00022692"/>
    </source>
</evidence>
<evidence type="ECO:0000256" key="10">
    <source>
        <dbReference type="SAM" id="MobiDB-lite"/>
    </source>
</evidence>
<comment type="function">
    <text evidence="9">The M ring may be actively involved in energy transduction.</text>
</comment>
<evidence type="ECO:0000256" key="8">
    <source>
        <dbReference type="ARBA" id="ARBA00023143"/>
    </source>
</evidence>
<dbReference type="InterPro" id="IPR013556">
    <property type="entry name" value="Flag_M-ring_C"/>
</dbReference>
<keyword evidence="5 11" id="KW-0812">Transmembrane</keyword>
<dbReference type="PRINTS" id="PR01009">
    <property type="entry name" value="FLGMRINGFLIF"/>
</dbReference>
<feature type="compositionally biased region" description="Polar residues" evidence="10">
    <location>
        <begin position="284"/>
        <end position="303"/>
    </location>
</feature>
<feature type="transmembrane region" description="Helical" evidence="11">
    <location>
        <begin position="424"/>
        <end position="442"/>
    </location>
</feature>
<evidence type="ECO:0000256" key="3">
    <source>
        <dbReference type="ARBA" id="ARBA00007971"/>
    </source>
</evidence>
<dbReference type="InterPro" id="IPR000067">
    <property type="entry name" value="FlgMring_FliF"/>
</dbReference>
<evidence type="ECO:0000256" key="11">
    <source>
        <dbReference type="SAM" id="Phobius"/>
    </source>
</evidence>
<dbReference type="InterPro" id="IPR045851">
    <property type="entry name" value="AMP-bd_C_sf"/>
</dbReference>
<name>A0ABW4RCT5_9RHOB</name>
<keyword evidence="14" id="KW-0966">Cell projection</keyword>
<comment type="caution">
    <text evidence="14">The sequence shown here is derived from an EMBL/GenBank/DDBJ whole genome shotgun (WGS) entry which is preliminary data.</text>
</comment>
<keyword evidence="8 9" id="KW-0975">Bacterial flagellum</keyword>
<keyword evidence="7 11" id="KW-0472">Membrane</keyword>
<evidence type="ECO:0000256" key="2">
    <source>
        <dbReference type="ARBA" id="ARBA00004651"/>
    </source>
</evidence>
<evidence type="ECO:0000256" key="1">
    <source>
        <dbReference type="ARBA" id="ARBA00004117"/>
    </source>
</evidence>
<reference evidence="15" key="1">
    <citation type="journal article" date="2019" name="Int. J. Syst. Evol. Microbiol.">
        <title>The Global Catalogue of Microorganisms (GCM) 10K type strain sequencing project: providing services to taxonomists for standard genome sequencing and annotation.</title>
        <authorList>
            <consortium name="The Broad Institute Genomics Platform"/>
            <consortium name="The Broad Institute Genome Sequencing Center for Infectious Disease"/>
            <person name="Wu L."/>
            <person name="Ma J."/>
        </authorList>
    </citation>
    <scope>NUCLEOTIDE SEQUENCE [LARGE SCALE GENOMIC DNA]</scope>
    <source>
        <strain evidence="15">CCUG 56029</strain>
    </source>
</reference>
<comment type="subcellular location">
    <subcellularLocation>
        <location evidence="1 9">Bacterial flagellum basal body</location>
    </subcellularLocation>
    <subcellularLocation>
        <location evidence="2">Cell membrane</location>
        <topology evidence="2">Multi-pass membrane protein</topology>
    </subcellularLocation>
</comment>
<proteinExistence type="inferred from homology"/>
<dbReference type="Proteomes" id="UP001597213">
    <property type="component" value="Unassembled WGS sequence"/>
</dbReference>
<feature type="region of interest" description="Disordered" evidence="10">
    <location>
        <begin position="278"/>
        <end position="330"/>
    </location>
</feature>
<evidence type="ECO:0000259" key="12">
    <source>
        <dbReference type="Pfam" id="PF01514"/>
    </source>
</evidence>
<accession>A0ABW4RCT5</accession>
<dbReference type="InterPro" id="IPR043427">
    <property type="entry name" value="YscJ/FliF"/>
</dbReference>
<dbReference type="PANTHER" id="PTHR30046:SF0">
    <property type="entry name" value="FLAGELLAR M-RING PROTEIN"/>
    <property type="match status" value="1"/>
</dbReference>
<feature type="domain" description="Flagellar M-ring N-terminal" evidence="12">
    <location>
        <begin position="45"/>
        <end position="212"/>
    </location>
</feature>
<comment type="similarity">
    <text evidence="3 9">Belongs to the FliF family.</text>
</comment>
<dbReference type="PANTHER" id="PTHR30046">
    <property type="entry name" value="FLAGELLAR M-RING PROTEIN"/>
    <property type="match status" value="1"/>
</dbReference>
<dbReference type="RefSeq" id="WP_379145285.1">
    <property type="nucleotide sequence ID" value="NZ_JBHUEN010000053.1"/>
</dbReference>
<evidence type="ECO:0000313" key="15">
    <source>
        <dbReference type="Proteomes" id="UP001597213"/>
    </source>
</evidence>
<dbReference type="Pfam" id="PF08345">
    <property type="entry name" value="YscJ_FliF_C"/>
    <property type="match status" value="1"/>
</dbReference>
<dbReference type="NCBIfam" id="TIGR00206">
    <property type="entry name" value="fliF"/>
    <property type="match status" value="1"/>
</dbReference>
<keyword evidence="6 11" id="KW-1133">Transmembrane helix</keyword>
<evidence type="ECO:0000256" key="6">
    <source>
        <dbReference type="ARBA" id="ARBA00022989"/>
    </source>
</evidence>
<dbReference type="InterPro" id="IPR006182">
    <property type="entry name" value="FliF_N_dom"/>
</dbReference>
<keyword evidence="4" id="KW-1003">Cell membrane</keyword>
<dbReference type="EMBL" id="JBHUEN010000053">
    <property type="protein sequence ID" value="MFD1883724.1"/>
    <property type="molecule type" value="Genomic_DNA"/>
</dbReference>
<evidence type="ECO:0000313" key="14">
    <source>
        <dbReference type="EMBL" id="MFD1883724.1"/>
    </source>
</evidence>
<keyword evidence="14" id="KW-0969">Cilium</keyword>